<proteinExistence type="predicted"/>
<evidence type="ECO:0000259" key="1">
    <source>
        <dbReference type="SMART" id="SM00849"/>
    </source>
</evidence>
<gene>
    <name evidence="2" type="ORF">EFY87_18975</name>
</gene>
<dbReference type="SUPFAM" id="SSF56281">
    <property type="entry name" value="Metallo-hydrolase/oxidoreductase"/>
    <property type="match status" value="1"/>
</dbReference>
<dbReference type="Proteomes" id="UP000271678">
    <property type="component" value="Unassembled WGS sequence"/>
</dbReference>
<evidence type="ECO:0000313" key="3">
    <source>
        <dbReference type="Proteomes" id="UP000271678"/>
    </source>
</evidence>
<dbReference type="EMBL" id="RJJQ01000027">
    <property type="protein sequence ID" value="RNI17894.1"/>
    <property type="molecule type" value="Genomic_DNA"/>
</dbReference>
<dbReference type="Gene3D" id="3.60.15.10">
    <property type="entry name" value="Ribonuclease Z/Hydroxyacylglutathione hydrolase-like"/>
    <property type="match status" value="1"/>
</dbReference>
<reference evidence="2 3" key="1">
    <citation type="submission" date="2018-11" db="EMBL/GenBank/DDBJ databases">
        <title>Draft genome of Simplicispira Flexivirga sp. BO-16.</title>
        <authorList>
            <person name="Im W.T."/>
        </authorList>
    </citation>
    <scope>NUCLEOTIDE SEQUENCE [LARGE SCALE GENOMIC DNA]</scope>
    <source>
        <strain evidence="2 3">BO-16</strain>
    </source>
</reference>
<dbReference type="GO" id="GO:0016787">
    <property type="term" value="F:hydrolase activity"/>
    <property type="evidence" value="ECO:0007669"/>
    <property type="project" value="UniProtKB-KW"/>
</dbReference>
<dbReference type="InterPro" id="IPR050114">
    <property type="entry name" value="UPF0173_UPF0282_UlaG_hydrolase"/>
</dbReference>
<name>A0A3M9LX77_9MICO</name>
<keyword evidence="2" id="KW-0378">Hydrolase</keyword>
<dbReference type="InterPro" id="IPR001279">
    <property type="entry name" value="Metallo-B-lactamas"/>
</dbReference>
<evidence type="ECO:0000313" key="2">
    <source>
        <dbReference type="EMBL" id="RNI17894.1"/>
    </source>
</evidence>
<dbReference type="SMART" id="SM00849">
    <property type="entry name" value="Lactamase_B"/>
    <property type="match status" value="1"/>
</dbReference>
<protein>
    <submittedName>
        <fullName evidence="2">MBL fold metallo-hydrolase</fullName>
    </submittedName>
</protein>
<keyword evidence="3" id="KW-1185">Reference proteome</keyword>
<dbReference type="RefSeq" id="WP_123273051.1">
    <property type="nucleotide sequence ID" value="NZ_RJJQ01000027.1"/>
</dbReference>
<accession>A0A3M9LX77</accession>
<sequence>MQLTHLGHSCLLIEVAGQRVLIDPGTFSSFDEVAELDAILVTHQHPDHLDPDRFEALRERNPRAAVHADPQSAEMLRAREVPATETVAGRTFAFGDLEITPAGVHHAVITEYVPRIANVGLYLSAPGEPSVFHPGDALDAEVPGDVDLLAVPVNAPWCAVKETVAFVRRIEPTAVLPIHDALVTEAGRGLYLQHIRDFGRAGGIPVRDIRGAGAVAV</sequence>
<feature type="domain" description="Metallo-beta-lactamase" evidence="1">
    <location>
        <begin position="7"/>
        <end position="179"/>
    </location>
</feature>
<comment type="caution">
    <text evidence="2">The sequence shown here is derived from an EMBL/GenBank/DDBJ whole genome shotgun (WGS) entry which is preliminary data.</text>
</comment>
<dbReference type="PANTHER" id="PTHR43546">
    <property type="entry name" value="UPF0173 METAL-DEPENDENT HYDROLASE MJ1163-RELATED"/>
    <property type="match status" value="1"/>
</dbReference>
<dbReference type="Pfam" id="PF13483">
    <property type="entry name" value="Lactamase_B_3"/>
    <property type="match status" value="1"/>
</dbReference>
<organism evidence="2 3">
    <name type="scientific">Flexivirga caeni</name>
    <dbReference type="NCBI Taxonomy" id="2294115"/>
    <lineage>
        <taxon>Bacteria</taxon>
        <taxon>Bacillati</taxon>
        <taxon>Actinomycetota</taxon>
        <taxon>Actinomycetes</taxon>
        <taxon>Micrococcales</taxon>
        <taxon>Dermacoccaceae</taxon>
        <taxon>Flexivirga</taxon>
    </lineage>
</organism>
<dbReference type="PANTHER" id="PTHR43546:SF3">
    <property type="entry name" value="UPF0173 METAL-DEPENDENT HYDROLASE MJ1163"/>
    <property type="match status" value="1"/>
</dbReference>
<dbReference type="InterPro" id="IPR036866">
    <property type="entry name" value="RibonucZ/Hydroxyglut_hydro"/>
</dbReference>
<dbReference type="AlphaFoldDB" id="A0A3M9LX77"/>
<dbReference type="OrthoDB" id="3190691at2"/>